<dbReference type="CDD" id="cd07377">
    <property type="entry name" value="WHTH_GntR"/>
    <property type="match status" value="1"/>
</dbReference>
<evidence type="ECO:0000313" key="6">
    <source>
        <dbReference type="Proteomes" id="UP000597877"/>
    </source>
</evidence>
<feature type="domain" description="HTH gntR-type" evidence="4">
    <location>
        <begin position="9"/>
        <end position="77"/>
    </location>
</feature>
<dbReference type="EMBL" id="JACOOZ010000004">
    <property type="protein sequence ID" value="MBC5667738.1"/>
    <property type="molecule type" value="Genomic_DNA"/>
</dbReference>
<evidence type="ECO:0000259" key="4">
    <source>
        <dbReference type="PROSITE" id="PS50949"/>
    </source>
</evidence>
<keyword evidence="6" id="KW-1185">Reference proteome</keyword>
<name>A0ABR7F298_9FIRM</name>
<evidence type="ECO:0000256" key="3">
    <source>
        <dbReference type="ARBA" id="ARBA00023163"/>
    </source>
</evidence>
<dbReference type="InterPro" id="IPR036390">
    <property type="entry name" value="WH_DNA-bd_sf"/>
</dbReference>
<organism evidence="5 6">
    <name type="scientific">Eubacterium segne</name>
    <dbReference type="NCBI Taxonomy" id="2763045"/>
    <lineage>
        <taxon>Bacteria</taxon>
        <taxon>Bacillati</taxon>
        <taxon>Bacillota</taxon>
        <taxon>Clostridia</taxon>
        <taxon>Eubacteriales</taxon>
        <taxon>Eubacteriaceae</taxon>
        <taxon>Eubacterium</taxon>
    </lineage>
</organism>
<protein>
    <submittedName>
        <fullName evidence="5">GntR family transcriptional regulator</fullName>
    </submittedName>
</protein>
<comment type="caution">
    <text evidence="5">The sequence shown here is derived from an EMBL/GenBank/DDBJ whole genome shotgun (WGS) entry which is preliminary data.</text>
</comment>
<evidence type="ECO:0000256" key="1">
    <source>
        <dbReference type="ARBA" id="ARBA00023015"/>
    </source>
</evidence>
<keyword evidence="2" id="KW-0238">DNA-binding</keyword>
<dbReference type="InterPro" id="IPR000524">
    <property type="entry name" value="Tscrpt_reg_HTH_GntR"/>
</dbReference>
<dbReference type="PANTHER" id="PTHR38445">
    <property type="entry name" value="HTH-TYPE TRANSCRIPTIONAL REPRESSOR YTRA"/>
    <property type="match status" value="1"/>
</dbReference>
<dbReference type="SUPFAM" id="SSF46785">
    <property type="entry name" value="Winged helix' DNA-binding domain"/>
    <property type="match status" value="1"/>
</dbReference>
<dbReference type="PANTHER" id="PTHR38445:SF6">
    <property type="entry name" value="GNTR-FAMILY TRANSCRIPTIONAL REGULATOR"/>
    <property type="match status" value="1"/>
</dbReference>
<dbReference type="Proteomes" id="UP000597877">
    <property type="component" value="Unassembled WGS sequence"/>
</dbReference>
<gene>
    <name evidence="5" type="ORF">H8S00_07070</name>
</gene>
<keyword evidence="3" id="KW-0804">Transcription</keyword>
<dbReference type="Pfam" id="PF00392">
    <property type="entry name" value="GntR"/>
    <property type="match status" value="1"/>
</dbReference>
<dbReference type="SMART" id="SM00345">
    <property type="entry name" value="HTH_GNTR"/>
    <property type="match status" value="1"/>
</dbReference>
<accession>A0ABR7F298</accession>
<dbReference type="PROSITE" id="PS50949">
    <property type="entry name" value="HTH_GNTR"/>
    <property type="match status" value="1"/>
</dbReference>
<proteinExistence type="predicted"/>
<reference evidence="5 6" key="1">
    <citation type="submission" date="2020-08" db="EMBL/GenBank/DDBJ databases">
        <title>Genome public.</title>
        <authorList>
            <person name="Liu C."/>
            <person name="Sun Q."/>
        </authorList>
    </citation>
    <scope>NUCLEOTIDE SEQUENCE [LARGE SCALE GENOMIC DNA]</scope>
    <source>
        <strain evidence="5 6">BX4</strain>
    </source>
</reference>
<dbReference type="Gene3D" id="1.10.10.10">
    <property type="entry name" value="Winged helix-like DNA-binding domain superfamily/Winged helix DNA-binding domain"/>
    <property type="match status" value="1"/>
</dbReference>
<evidence type="ECO:0000313" key="5">
    <source>
        <dbReference type="EMBL" id="MBC5667738.1"/>
    </source>
</evidence>
<keyword evidence="1" id="KW-0805">Transcription regulation</keyword>
<sequence>MAWEFRNDRPIYAQILEQIEQKIVTGEYETGSRIPSVRELAAEASVNPNTMQRAMTELESRGLIITNRTSGRCVTDNVEILNQIRKSRAKEYTTEYLEKMTELKYKKEEIIDIIKEGDSK</sequence>
<dbReference type="InterPro" id="IPR036388">
    <property type="entry name" value="WH-like_DNA-bd_sf"/>
</dbReference>
<dbReference type="RefSeq" id="WP_021953484.1">
    <property type="nucleotide sequence ID" value="NZ_JACOOZ010000004.1"/>
</dbReference>
<dbReference type="PRINTS" id="PR00035">
    <property type="entry name" value="HTHGNTR"/>
</dbReference>
<evidence type="ECO:0000256" key="2">
    <source>
        <dbReference type="ARBA" id="ARBA00023125"/>
    </source>
</evidence>